<name>A0A645DUA7_9ZZZZ</name>
<proteinExistence type="predicted"/>
<gene>
    <name evidence="2" type="ORF">SDC9_140216</name>
</gene>
<organism evidence="2">
    <name type="scientific">bioreactor metagenome</name>
    <dbReference type="NCBI Taxonomy" id="1076179"/>
    <lineage>
        <taxon>unclassified sequences</taxon>
        <taxon>metagenomes</taxon>
        <taxon>ecological metagenomes</taxon>
    </lineage>
</organism>
<protein>
    <submittedName>
        <fullName evidence="2">Uncharacterized protein</fullName>
    </submittedName>
</protein>
<comment type="caution">
    <text evidence="2">The sequence shown here is derived from an EMBL/GenBank/DDBJ whole genome shotgun (WGS) entry which is preliminary data.</text>
</comment>
<dbReference type="AlphaFoldDB" id="A0A645DUA7"/>
<reference evidence="2" key="1">
    <citation type="submission" date="2019-08" db="EMBL/GenBank/DDBJ databases">
        <authorList>
            <person name="Kucharzyk K."/>
            <person name="Murdoch R.W."/>
            <person name="Higgins S."/>
            <person name="Loffler F."/>
        </authorList>
    </citation>
    <scope>NUCLEOTIDE SEQUENCE</scope>
</reference>
<accession>A0A645DUA7</accession>
<feature type="region of interest" description="Disordered" evidence="1">
    <location>
        <begin position="103"/>
        <end position="145"/>
    </location>
</feature>
<feature type="compositionally biased region" description="Polar residues" evidence="1">
    <location>
        <begin position="134"/>
        <end position="145"/>
    </location>
</feature>
<sequence>MQRWEVLADVVEHAVQQDSDASGMAGRDQRIEVGIVAQPRIDAEVVESVVAVRARSEDRAQQQTVAAQAHQVVEPALHAGQPMTLGRVSRVQCAGHPEWIDGIPNSGIRPAGCGHGAPPRRSRTGCRVAARPSSEISSLKPTMSP</sequence>
<evidence type="ECO:0000313" key="2">
    <source>
        <dbReference type="EMBL" id="MPM93080.1"/>
    </source>
</evidence>
<evidence type="ECO:0000256" key="1">
    <source>
        <dbReference type="SAM" id="MobiDB-lite"/>
    </source>
</evidence>
<dbReference type="EMBL" id="VSSQ01039933">
    <property type="protein sequence ID" value="MPM93080.1"/>
    <property type="molecule type" value="Genomic_DNA"/>
</dbReference>